<keyword evidence="2" id="KW-1185">Reference proteome</keyword>
<reference evidence="1 2" key="1">
    <citation type="journal article" date="2018" name="Sci. Rep.">
        <title>Genomic signatures of local adaptation to the degree of environmental predictability in rotifers.</title>
        <authorList>
            <person name="Franch-Gras L."/>
            <person name="Hahn C."/>
            <person name="Garcia-Roger E.M."/>
            <person name="Carmona M.J."/>
            <person name="Serra M."/>
            <person name="Gomez A."/>
        </authorList>
    </citation>
    <scope>NUCLEOTIDE SEQUENCE [LARGE SCALE GENOMIC DNA]</scope>
    <source>
        <strain evidence="1">HYR1</strain>
    </source>
</reference>
<proteinExistence type="predicted"/>
<gene>
    <name evidence="1" type="ORF">BpHYR1_032033</name>
</gene>
<dbReference type="AlphaFoldDB" id="A0A3M7RFY6"/>
<evidence type="ECO:0000313" key="1">
    <source>
        <dbReference type="EMBL" id="RNA22430.1"/>
    </source>
</evidence>
<accession>A0A3M7RFY6</accession>
<dbReference type="EMBL" id="REGN01003455">
    <property type="protein sequence ID" value="RNA22430.1"/>
    <property type="molecule type" value="Genomic_DNA"/>
</dbReference>
<protein>
    <submittedName>
        <fullName evidence="1">Uncharacterized protein</fullName>
    </submittedName>
</protein>
<evidence type="ECO:0000313" key="2">
    <source>
        <dbReference type="Proteomes" id="UP000276133"/>
    </source>
</evidence>
<name>A0A3M7RFY6_BRAPC</name>
<organism evidence="1 2">
    <name type="scientific">Brachionus plicatilis</name>
    <name type="common">Marine rotifer</name>
    <name type="synonym">Brachionus muelleri</name>
    <dbReference type="NCBI Taxonomy" id="10195"/>
    <lineage>
        <taxon>Eukaryota</taxon>
        <taxon>Metazoa</taxon>
        <taxon>Spiralia</taxon>
        <taxon>Gnathifera</taxon>
        <taxon>Rotifera</taxon>
        <taxon>Eurotatoria</taxon>
        <taxon>Monogononta</taxon>
        <taxon>Pseudotrocha</taxon>
        <taxon>Ploima</taxon>
        <taxon>Brachionidae</taxon>
        <taxon>Brachionus</taxon>
    </lineage>
</organism>
<sequence length="81" mass="9176">MKILNIWTCISCFNLQNMFYSVQIKVLVILQNQYTGGTKDVSAATISKHDLVPQNLTFGTISKIIVQQISFHVMYGCCIIF</sequence>
<dbReference type="Proteomes" id="UP000276133">
    <property type="component" value="Unassembled WGS sequence"/>
</dbReference>
<comment type="caution">
    <text evidence="1">The sequence shown here is derived from an EMBL/GenBank/DDBJ whole genome shotgun (WGS) entry which is preliminary data.</text>
</comment>